<dbReference type="InterPro" id="IPR039327">
    <property type="entry name" value="CON7-like"/>
</dbReference>
<accession>A0A9P4P1Q9</accession>
<dbReference type="EMBL" id="MU007014">
    <property type="protein sequence ID" value="KAF2435059.1"/>
    <property type="molecule type" value="Genomic_DNA"/>
</dbReference>
<evidence type="ECO:0000313" key="3">
    <source>
        <dbReference type="Proteomes" id="UP000800235"/>
    </source>
</evidence>
<dbReference type="Proteomes" id="UP000800235">
    <property type="component" value="Unassembled WGS sequence"/>
</dbReference>
<dbReference type="PANTHER" id="PTHR36167:SF4">
    <property type="entry name" value="FUNGAL N-TERMINAL DOMAIN-CONTAINING PROTEIN"/>
    <property type="match status" value="1"/>
</dbReference>
<protein>
    <recommendedName>
        <fullName evidence="4">Fungal N-terminal domain-containing protein</fullName>
    </recommendedName>
</protein>
<feature type="compositionally biased region" description="Basic and acidic residues" evidence="1">
    <location>
        <begin position="293"/>
        <end position="309"/>
    </location>
</feature>
<feature type="compositionally biased region" description="Pro residues" evidence="1">
    <location>
        <begin position="456"/>
        <end position="466"/>
    </location>
</feature>
<feature type="compositionally biased region" description="Polar residues" evidence="1">
    <location>
        <begin position="572"/>
        <end position="581"/>
    </location>
</feature>
<evidence type="ECO:0000313" key="2">
    <source>
        <dbReference type="EMBL" id="KAF2435059.1"/>
    </source>
</evidence>
<feature type="compositionally biased region" description="Basic and acidic residues" evidence="1">
    <location>
        <begin position="609"/>
        <end position="618"/>
    </location>
</feature>
<dbReference type="OrthoDB" id="5431013at2759"/>
<dbReference type="AlphaFoldDB" id="A0A9P4P1Q9"/>
<gene>
    <name evidence="2" type="ORF">EJ08DRAFT_388460</name>
</gene>
<evidence type="ECO:0008006" key="4">
    <source>
        <dbReference type="Google" id="ProtNLM"/>
    </source>
</evidence>
<organism evidence="2 3">
    <name type="scientific">Tothia fuscella</name>
    <dbReference type="NCBI Taxonomy" id="1048955"/>
    <lineage>
        <taxon>Eukaryota</taxon>
        <taxon>Fungi</taxon>
        <taxon>Dikarya</taxon>
        <taxon>Ascomycota</taxon>
        <taxon>Pezizomycotina</taxon>
        <taxon>Dothideomycetes</taxon>
        <taxon>Pleosporomycetidae</taxon>
        <taxon>Venturiales</taxon>
        <taxon>Cylindrosympodiaceae</taxon>
        <taxon>Tothia</taxon>
    </lineage>
</organism>
<dbReference type="PANTHER" id="PTHR36167">
    <property type="entry name" value="C2H2 FINGER DOMAIN TRANSCRIPTION FACTOR (EUROFUNG)-RELATED"/>
    <property type="match status" value="1"/>
</dbReference>
<keyword evidence="3" id="KW-1185">Reference proteome</keyword>
<name>A0A9P4P1Q9_9PEZI</name>
<feature type="region of interest" description="Disordered" evidence="1">
    <location>
        <begin position="565"/>
        <end position="652"/>
    </location>
</feature>
<feature type="compositionally biased region" description="Polar residues" evidence="1">
    <location>
        <begin position="588"/>
        <end position="605"/>
    </location>
</feature>
<evidence type="ECO:0000256" key="1">
    <source>
        <dbReference type="SAM" id="MobiDB-lite"/>
    </source>
</evidence>
<feature type="compositionally biased region" description="Polar residues" evidence="1">
    <location>
        <begin position="386"/>
        <end position="412"/>
    </location>
</feature>
<comment type="caution">
    <text evidence="2">The sequence shown here is derived from an EMBL/GenBank/DDBJ whole genome shotgun (WGS) entry which is preliminary data.</text>
</comment>
<feature type="compositionally biased region" description="Basic and acidic residues" evidence="1">
    <location>
        <begin position="626"/>
        <end position="649"/>
    </location>
</feature>
<sequence>MPALPATTTTTVASMSNDNITTVLQMVAWGTRLSFGLYDFSANVTSASGDVNSLAKEVNLLSLVLRQIGANLRQDGRIASERAYDTVESCLRQCRDVFAEIEQIVPVRALEGAQSDDMQLVTRLRDGLDWNILSQAKTQYLLAHLESLKLTMSVMLQVIYTAKICAWARRENSQHAADAVLTERTQTEVLIIEQQLSLLRASRRYDEYKQQVAATPLLLEQSPQSQALVRRDQFGPNPGALVVYQEPSLARTAPSANESQDIGRIRRISSPYVDILLGRWTKLPDIDERMKKMALHDSRPKSRQPEIRQRRNSNFRPAGVESDSDSDEEYAANTRRPRLNVGTAGPGPLLTPMNGDSRSDIASPIPINGTGLRPTTGPYSPIPMANSWTPSTNTGAYFPNSTGSRSGNLTANTSPQTSYRPRPSPSPVSSPRTCYLSDHAASTHRPATAFKSTQQVPPPPPPPQRPVIPWRLRNKHNFWDFNDQNLSGSNNSNPPSSVHHDKNTVTEVMAEFVSHHALRDLGHEYTRVKKEVGDRRKTSFETCYCIEGALTFNEIMRLVDLTARVRNPQPPRGSSNPQRTPQFERSHTAPSTPRASGSLHSQSGTSDEDSGRRSESRVRRDKSRSRRDSDVRRGGERGGDRERDGEGRKKTATLTKLAMGGAGMMTLLDGLPEVLGYLV</sequence>
<proteinExistence type="predicted"/>
<reference evidence="2" key="1">
    <citation type="journal article" date="2020" name="Stud. Mycol.">
        <title>101 Dothideomycetes genomes: a test case for predicting lifestyles and emergence of pathogens.</title>
        <authorList>
            <person name="Haridas S."/>
            <person name="Albert R."/>
            <person name="Binder M."/>
            <person name="Bloem J."/>
            <person name="Labutti K."/>
            <person name="Salamov A."/>
            <person name="Andreopoulos B."/>
            <person name="Baker S."/>
            <person name="Barry K."/>
            <person name="Bills G."/>
            <person name="Bluhm B."/>
            <person name="Cannon C."/>
            <person name="Castanera R."/>
            <person name="Culley D."/>
            <person name="Daum C."/>
            <person name="Ezra D."/>
            <person name="Gonzalez J."/>
            <person name="Henrissat B."/>
            <person name="Kuo A."/>
            <person name="Liang C."/>
            <person name="Lipzen A."/>
            <person name="Lutzoni F."/>
            <person name="Magnuson J."/>
            <person name="Mondo S."/>
            <person name="Nolan M."/>
            <person name="Ohm R."/>
            <person name="Pangilinan J."/>
            <person name="Park H.-J."/>
            <person name="Ramirez L."/>
            <person name="Alfaro M."/>
            <person name="Sun H."/>
            <person name="Tritt A."/>
            <person name="Yoshinaga Y."/>
            <person name="Zwiers L.-H."/>
            <person name="Turgeon B."/>
            <person name="Goodwin S."/>
            <person name="Spatafora J."/>
            <person name="Crous P."/>
            <person name="Grigoriev I."/>
        </authorList>
    </citation>
    <scope>NUCLEOTIDE SEQUENCE</scope>
    <source>
        <strain evidence="2">CBS 130266</strain>
    </source>
</reference>
<feature type="region of interest" description="Disordered" evidence="1">
    <location>
        <begin position="293"/>
        <end position="469"/>
    </location>
</feature>
<dbReference type="GO" id="GO:0006355">
    <property type="term" value="P:regulation of DNA-templated transcription"/>
    <property type="evidence" value="ECO:0007669"/>
    <property type="project" value="InterPro"/>
</dbReference>